<evidence type="ECO:0000313" key="3">
    <source>
        <dbReference type="WBParaSite" id="GPUH_0001028601-mRNA-1"/>
    </source>
</evidence>
<accession>A0A183DNI2</accession>
<evidence type="ECO:0000313" key="2">
    <source>
        <dbReference type="Proteomes" id="UP000271098"/>
    </source>
</evidence>
<dbReference type="Proteomes" id="UP000271098">
    <property type="component" value="Unassembled WGS sequence"/>
</dbReference>
<reference evidence="1 2" key="2">
    <citation type="submission" date="2018-11" db="EMBL/GenBank/DDBJ databases">
        <authorList>
            <consortium name="Pathogen Informatics"/>
        </authorList>
    </citation>
    <scope>NUCLEOTIDE SEQUENCE [LARGE SCALE GENOMIC DNA]</scope>
</reference>
<keyword evidence="2" id="KW-1185">Reference proteome</keyword>
<dbReference type="EMBL" id="UYRT01077907">
    <property type="protein sequence ID" value="VDN17215.1"/>
    <property type="molecule type" value="Genomic_DNA"/>
</dbReference>
<dbReference type="WBParaSite" id="GPUH_0001028601-mRNA-1">
    <property type="protein sequence ID" value="GPUH_0001028601-mRNA-1"/>
    <property type="gene ID" value="GPUH_0001028601"/>
</dbReference>
<organism evidence="3">
    <name type="scientific">Gongylonema pulchrum</name>
    <dbReference type="NCBI Taxonomy" id="637853"/>
    <lineage>
        <taxon>Eukaryota</taxon>
        <taxon>Metazoa</taxon>
        <taxon>Ecdysozoa</taxon>
        <taxon>Nematoda</taxon>
        <taxon>Chromadorea</taxon>
        <taxon>Rhabditida</taxon>
        <taxon>Spirurina</taxon>
        <taxon>Spiruromorpha</taxon>
        <taxon>Spiruroidea</taxon>
        <taxon>Gongylonematidae</taxon>
        <taxon>Gongylonema</taxon>
    </lineage>
</organism>
<protein>
    <submittedName>
        <fullName evidence="1 3">Uncharacterized protein</fullName>
    </submittedName>
</protein>
<dbReference type="AlphaFoldDB" id="A0A183DNI2"/>
<name>A0A183DNI2_9BILA</name>
<reference evidence="3" key="1">
    <citation type="submission" date="2016-06" db="UniProtKB">
        <authorList>
            <consortium name="WormBaseParasite"/>
        </authorList>
    </citation>
    <scope>IDENTIFICATION</scope>
</reference>
<sequence length="79" mass="8790">MIADRSSLPHDTILRKKSCQLTETSCLLPQESAPLRRLFRLQAESGTISNQAAFNLSITLPLALRTFLLLGVMTGLEQY</sequence>
<proteinExistence type="predicted"/>
<evidence type="ECO:0000313" key="1">
    <source>
        <dbReference type="EMBL" id="VDN17215.1"/>
    </source>
</evidence>
<gene>
    <name evidence="1" type="ORF">GPUH_LOCUS10273</name>
</gene>